<accession>A0AA39IQ65</accession>
<feature type="transmembrane region" description="Helical" evidence="6">
    <location>
        <begin position="398"/>
        <end position="422"/>
    </location>
</feature>
<keyword evidence="5 6" id="KW-0472">Membrane</keyword>
<evidence type="ECO:0008006" key="9">
    <source>
        <dbReference type="Google" id="ProtNLM"/>
    </source>
</evidence>
<feature type="transmembrane region" description="Helical" evidence="6">
    <location>
        <begin position="15"/>
        <end position="39"/>
    </location>
</feature>
<feature type="transmembrane region" description="Helical" evidence="6">
    <location>
        <begin position="310"/>
        <end position="327"/>
    </location>
</feature>
<feature type="transmembrane region" description="Helical" evidence="6">
    <location>
        <begin position="690"/>
        <end position="709"/>
    </location>
</feature>
<dbReference type="InterPro" id="IPR036259">
    <property type="entry name" value="MFS_trans_sf"/>
</dbReference>
<evidence type="ECO:0000256" key="5">
    <source>
        <dbReference type="ARBA" id="ARBA00023136"/>
    </source>
</evidence>
<evidence type="ECO:0000256" key="3">
    <source>
        <dbReference type="ARBA" id="ARBA00022692"/>
    </source>
</evidence>
<dbReference type="AlphaFoldDB" id="A0AA39IQ65"/>
<dbReference type="InterPro" id="IPR051068">
    <property type="entry name" value="MFS_Domain-Containing_Protein"/>
</dbReference>
<proteinExistence type="predicted"/>
<feature type="transmembrane region" description="Helical" evidence="6">
    <location>
        <begin position="82"/>
        <end position="101"/>
    </location>
</feature>
<evidence type="ECO:0000256" key="1">
    <source>
        <dbReference type="ARBA" id="ARBA00004127"/>
    </source>
</evidence>
<feature type="transmembrane region" description="Helical" evidence="6">
    <location>
        <begin position="791"/>
        <end position="812"/>
    </location>
</feature>
<keyword evidence="8" id="KW-1185">Reference proteome</keyword>
<evidence type="ECO:0000313" key="7">
    <source>
        <dbReference type="EMBL" id="KAK0427108.1"/>
    </source>
</evidence>
<comment type="subcellular location">
    <subcellularLocation>
        <location evidence="1">Endomembrane system</location>
        <topology evidence="1">Multi-pass membrane protein</topology>
    </subcellularLocation>
</comment>
<name>A0AA39IQ65_9BILA</name>
<dbReference type="Proteomes" id="UP001175271">
    <property type="component" value="Unassembled WGS sequence"/>
</dbReference>
<evidence type="ECO:0000256" key="2">
    <source>
        <dbReference type="ARBA" id="ARBA00022448"/>
    </source>
</evidence>
<feature type="transmembrane region" description="Helical" evidence="6">
    <location>
        <begin position="463"/>
        <end position="481"/>
    </location>
</feature>
<organism evidence="7 8">
    <name type="scientific">Steinernema hermaphroditum</name>
    <dbReference type="NCBI Taxonomy" id="289476"/>
    <lineage>
        <taxon>Eukaryota</taxon>
        <taxon>Metazoa</taxon>
        <taxon>Ecdysozoa</taxon>
        <taxon>Nematoda</taxon>
        <taxon>Chromadorea</taxon>
        <taxon>Rhabditida</taxon>
        <taxon>Tylenchina</taxon>
        <taxon>Panagrolaimomorpha</taxon>
        <taxon>Strongyloidoidea</taxon>
        <taxon>Steinernematidae</taxon>
        <taxon>Steinernema</taxon>
    </lineage>
</organism>
<feature type="transmembrane region" description="Helical" evidence="6">
    <location>
        <begin position="571"/>
        <end position="591"/>
    </location>
</feature>
<sequence length="869" mass="97141">MNNYATAPKTDWRSLYIASFISFCAAVQYGLYFSSLWPYLKIIDPDITEQFFGVIIAAYSMAACFSSPLFGYWSNRAKRVSVPMKAGIISMFTGNVIYLSCELLPSHRRYALCVARFLVGVGSANIPLLRAYASTSCHPKDRPRATAFVTGGIAIGIMIGPAIQACFTSISYPGLIIFRNFSISMYTASAYGACFMNALSFVCLQFFFVEKYSGIHKENAQQTKDERTVPKFDRLAAFICNFTRFTQQFTFTNVEILGAPYAMTVFAFTKYDTVQYGSLAQSGMGIMGVSFFVLFIAFKLNKYVKYRIGNITAFGLMLLFHLATYPWPFLQTKIETYTDNDFLNTTEEIVGCNTDHFGWCTTTPRVNPWVYYISFMVFRNMTAADYNVVDPKTEWKSIYIASFILFCSAVQYGLYFSSLWPYLETIDPDATEQFFALIIASYSIATCISSPLAGYWSNKIKQVRLPLTAGLCCMLAGNVLYLSCELLPSHRRYALFVARFLTGFGSANTPLLRAYASTACNPKDRARAMSFVTAGVAVGVMTGPAFQLLFTPISYPGLVIFPNFSVSMYTASAYGACMMNALGLICVRCFFVEKYSGLHKENVNDGHAAEVPKFDKLAAVICNITRFAQQFVETSIELIGSPFAMAVFAFSKQNTIQYGSLAQSGMGIAGITVFVAFIGCRLNKRVKYRIGSITSLFLLLAFYLFTYSWPFLPGQLVTHTDRDVMNSTQELVGCNVDKVDWCYSMKPVNPWLYYVSFMMFVGVGYPATDICLSTVYGRVLGPRRQGTMQGIFNFSSGLSRILSPLSVSVFYDSYGPKVIWYQAIFILSATIILWIAFYDRMVALNVCPSVKTLDDDLMEMKDVSKAVDL</sequence>
<feature type="transmembrane region" description="Helical" evidence="6">
    <location>
        <begin position="153"/>
        <end position="178"/>
    </location>
</feature>
<gene>
    <name evidence="7" type="ORF">QR680_010064</name>
</gene>
<evidence type="ECO:0000256" key="6">
    <source>
        <dbReference type="SAM" id="Phobius"/>
    </source>
</evidence>
<keyword evidence="3 6" id="KW-0812">Transmembrane</keyword>
<dbReference type="PANTHER" id="PTHR23510">
    <property type="entry name" value="INNER MEMBRANE TRANSPORT PROTEIN YAJR"/>
    <property type="match status" value="1"/>
</dbReference>
<protein>
    <recommendedName>
        <fullName evidence="9">Major facilitator superfamily (MFS) profile domain-containing protein</fullName>
    </recommendedName>
</protein>
<dbReference type="EMBL" id="JAUCMV010000001">
    <property type="protein sequence ID" value="KAK0427108.1"/>
    <property type="molecule type" value="Genomic_DNA"/>
</dbReference>
<feature type="transmembrane region" description="Helical" evidence="6">
    <location>
        <begin position="656"/>
        <end position="678"/>
    </location>
</feature>
<feature type="transmembrane region" description="Helical" evidence="6">
    <location>
        <begin position="190"/>
        <end position="209"/>
    </location>
</feature>
<dbReference type="InterPro" id="IPR011701">
    <property type="entry name" value="MFS"/>
</dbReference>
<feature type="transmembrane region" description="Helical" evidence="6">
    <location>
        <begin position="51"/>
        <end position="70"/>
    </location>
</feature>
<feature type="transmembrane region" description="Helical" evidence="6">
    <location>
        <begin position="818"/>
        <end position="838"/>
    </location>
</feature>
<dbReference type="Gene3D" id="1.20.1250.20">
    <property type="entry name" value="MFS general substrate transporter like domains"/>
    <property type="match status" value="2"/>
</dbReference>
<dbReference type="Pfam" id="PF07690">
    <property type="entry name" value="MFS_1"/>
    <property type="match status" value="2"/>
</dbReference>
<keyword evidence="2" id="KW-0813">Transport</keyword>
<evidence type="ECO:0000256" key="4">
    <source>
        <dbReference type="ARBA" id="ARBA00022989"/>
    </source>
</evidence>
<dbReference type="GO" id="GO:0022857">
    <property type="term" value="F:transmembrane transporter activity"/>
    <property type="evidence" value="ECO:0007669"/>
    <property type="project" value="InterPro"/>
</dbReference>
<feature type="transmembrane region" description="Helical" evidence="6">
    <location>
        <begin position="631"/>
        <end position="650"/>
    </location>
</feature>
<feature type="transmembrane region" description="Helical" evidence="6">
    <location>
        <begin position="279"/>
        <end position="298"/>
    </location>
</feature>
<feature type="transmembrane region" description="Helical" evidence="6">
    <location>
        <begin position="751"/>
        <end position="779"/>
    </location>
</feature>
<comment type="caution">
    <text evidence="7">The sequence shown here is derived from an EMBL/GenBank/DDBJ whole genome shotgun (WGS) entry which is preliminary data.</text>
</comment>
<dbReference type="CDD" id="cd17326">
    <property type="entry name" value="MFS_MFSD8"/>
    <property type="match status" value="1"/>
</dbReference>
<feature type="transmembrane region" description="Helical" evidence="6">
    <location>
        <begin position="434"/>
        <end position="456"/>
    </location>
</feature>
<dbReference type="GO" id="GO:0005765">
    <property type="term" value="C:lysosomal membrane"/>
    <property type="evidence" value="ECO:0007669"/>
    <property type="project" value="TreeGrafter"/>
</dbReference>
<feature type="transmembrane region" description="Helical" evidence="6">
    <location>
        <begin position="528"/>
        <end position="551"/>
    </location>
</feature>
<feature type="transmembrane region" description="Helical" evidence="6">
    <location>
        <begin position="493"/>
        <end position="516"/>
    </location>
</feature>
<dbReference type="SUPFAM" id="SSF103473">
    <property type="entry name" value="MFS general substrate transporter"/>
    <property type="match status" value="2"/>
</dbReference>
<dbReference type="PANTHER" id="PTHR23510:SF3">
    <property type="entry name" value="MAJOR FACILITATOR SUPERFAMILY DOMAIN-CONTAINING PROTEIN 8"/>
    <property type="match status" value="1"/>
</dbReference>
<reference evidence="7" key="1">
    <citation type="submission" date="2023-06" db="EMBL/GenBank/DDBJ databases">
        <title>Genomic analysis of the entomopathogenic nematode Steinernema hermaphroditum.</title>
        <authorList>
            <person name="Schwarz E.M."/>
            <person name="Heppert J.K."/>
            <person name="Baniya A."/>
            <person name="Schwartz H.T."/>
            <person name="Tan C.-H."/>
            <person name="Antoshechkin I."/>
            <person name="Sternberg P.W."/>
            <person name="Goodrich-Blair H."/>
            <person name="Dillman A.R."/>
        </authorList>
    </citation>
    <scope>NUCLEOTIDE SEQUENCE</scope>
    <source>
        <strain evidence="7">PS9179</strain>
        <tissue evidence="7">Whole animal</tissue>
    </source>
</reference>
<dbReference type="GO" id="GO:0012505">
    <property type="term" value="C:endomembrane system"/>
    <property type="evidence" value="ECO:0007669"/>
    <property type="project" value="UniProtKB-SubCell"/>
</dbReference>
<feature type="transmembrane region" description="Helical" evidence="6">
    <location>
        <begin position="113"/>
        <end position="133"/>
    </location>
</feature>
<evidence type="ECO:0000313" key="8">
    <source>
        <dbReference type="Proteomes" id="UP001175271"/>
    </source>
</evidence>
<keyword evidence="4 6" id="KW-1133">Transmembrane helix</keyword>